<sequence>MEHFDLIVGTSTGGIIALGIGLGLSAKEILEFYQRRGPEIFRGNRTTGLLKWLGAAKYDPQPLRNALVDVFGDRLLGESKTRLVIPSLDLETGQVHVKKTAHHPRSERDYTERVIDVALATAAAPTYFPTHRSEVGIPLIDGGMWANNPMGTASVEALGVLDWQKGDVRLLSVGCTESPLSVAAYRKSRLGLNYWATRLIDVIMAGQSSASLGTAQLLLGHDNVYRVSPVVGSDRFKLDRARDIESLRALGASEARTQLPLIRDKFFSGPPPEPFVPYRKLGQDVAQ</sequence>
<feature type="transmembrane region" description="Helical" evidence="3">
    <location>
        <begin position="6"/>
        <end position="26"/>
    </location>
</feature>
<evidence type="ECO:0000313" key="5">
    <source>
        <dbReference type="EMBL" id="ETZ88205.1"/>
    </source>
</evidence>
<evidence type="ECO:0000259" key="4">
    <source>
        <dbReference type="PROSITE" id="PS51635"/>
    </source>
</evidence>
<keyword evidence="3" id="KW-1133">Transmembrane helix</keyword>
<proteinExistence type="predicted"/>
<dbReference type="GO" id="GO:0016787">
    <property type="term" value="F:hydrolase activity"/>
    <property type="evidence" value="ECO:0007669"/>
    <property type="project" value="UniProtKB-UniRule"/>
</dbReference>
<dbReference type="GO" id="GO:0016042">
    <property type="term" value="P:lipid catabolic process"/>
    <property type="evidence" value="ECO:0007669"/>
    <property type="project" value="UniProtKB-UniRule"/>
</dbReference>
<feature type="short sequence motif" description="GXSXG" evidence="2">
    <location>
        <begin position="9"/>
        <end position="13"/>
    </location>
</feature>
<dbReference type="InterPro" id="IPR002641">
    <property type="entry name" value="PNPLA_dom"/>
</dbReference>
<dbReference type="Gene3D" id="3.40.1090.10">
    <property type="entry name" value="Cytosolic phospholipase A2 catalytic domain"/>
    <property type="match status" value="1"/>
</dbReference>
<dbReference type="InterPro" id="IPR047156">
    <property type="entry name" value="Teg/CotR/CapV-like"/>
</dbReference>
<dbReference type="PANTHER" id="PTHR24138:SF10">
    <property type="entry name" value="PHOSPHOLIPASE A2"/>
    <property type="match status" value="1"/>
</dbReference>
<comment type="caution">
    <text evidence="5">The sequence shown here is derived from an EMBL/GenBank/DDBJ whole genome shotgun (WGS) entry which is preliminary data.</text>
</comment>
<keyword evidence="3" id="KW-0812">Transmembrane</keyword>
<keyword evidence="2" id="KW-0442">Lipid degradation</keyword>
<feature type="active site" description="Proton acceptor" evidence="2">
    <location>
        <position position="141"/>
    </location>
</feature>
<name>A0A829PJK9_9MYCO</name>
<dbReference type="NCBIfam" id="NF041079">
    <property type="entry name" value="CBASS_lipase"/>
    <property type="match status" value="1"/>
</dbReference>
<dbReference type="SUPFAM" id="SSF52151">
    <property type="entry name" value="FabD/lysophospholipase-like"/>
    <property type="match status" value="1"/>
</dbReference>
<feature type="short sequence motif" description="DGA/G" evidence="2">
    <location>
        <begin position="141"/>
        <end position="143"/>
    </location>
</feature>
<gene>
    <name evidence="5" type="ORF">L829_1762</name>
</gene>
<evidence type="ECO:0000256" key="2">
    <source>
        <dbReference type="PROSITE-ProRule" id="PRU01161"/>
    </source>
</evidence>
<reference evidence="5 6" key="1">
    <citation type="submission" date="2014-01" db="EMBL/GenBank/DDBJ databases">
        <authorList>
            <person name="Zelazny A."/>
            <person name="Olivier K."/>
            <person name="Sampaio E.P."/>
            <person name="Holland S.M."/>
            <person name="Tallon L.J."/>
            <person name="Sadzewicz L.K."/>
            <person name="Sengamalay N."/>
            <person name="Fraser C.M."/>
            <person name="Hine E."/>
            <person name="Shefchek K.A."/>
            <person name="Das S.P."/>
            <person name="Shallom S.J."/>
            <person name="Agrawal S."/>
            <person name="Tettelin H."/>
        </authorList>
    </citation>
    <scope>NUCLEOTIDE SEQUENCE [LARGE SCALE GENOMIC DNA]</scope>
    <source>
        <strain evidence="5 6">MAB_030201_1075</strain>
    </source>
</reference>
<keyword evidence="2" id="KW-0378">Hydrolase</keyword>
<organism evidence="5 6">
    <name type="scientific">Mycobacteroides abscessus MAB_030201_1075</name>
    <dbReference type="NCBI Taxonomy" id="1335410"/>
    <lineage>
        <taxon>Bacteria</taxon>
        <taxon>Bacillati</taxon>
        <taxon>Actinomycetota</taxon>
        <taxon>Actinomycetes</taxon>
        <taxon>Mycobacteriales</taxon>
        <taxon>Mycobacteriaceae</taxon>
        <taxon>Mycobacteroides</taxon>
        <taxon>Mycobacteroides abscessus</taxon>
    </lineage>
</organism>
<feature type="active site" description="Nucleophile" evidence="2">
    <location>
        <position position="11"/>
    </location>
</feature>
<feature type="domain" description="PNPLA" evidence="4">
    <location>
        <begin position="1"/>
        <end position="154"/>
    </location>
</feature>
<keyword evidence="1 2" id="KW-0443">Lipid metabolism</keyword>
<accession>A0A829PJK9</accession>
<dbReference type="CDD" id="cd07199">
    <property type="entry name" value="Pat17_PNPLA8_PNPLA9_like"/>
    <property type="match status" value="1"/>
</dbReference>
<dbReference type="PROSITE" id="PS51635">
    <property type="entry name" value="PNPLA"/>
    <property type="match status" value="1"/>
</dbReference>
<comment type="caution">
    <text evidence="2">Lacks conserved residue(s) required for the propagation of feature annotation.</text>
</comment>
<protein>
    <submittedName>
        <fullName evidence="5">Patatin-like phospholipase family protein</fullName>
    </submittedName>
</protein>
<evidence type="ECO:0000256" key="1">
    <source>
        <dbReference type="ARBA" id="ARBA00023098"/>
    </source>
</evidence>
<dbReference type="InterPro" id="IPR016035">
    <property type="entry name" value="Acyl_Trfase/lysoPLipase"/>
</dbReference>
<evidence type="ECO:0000256" key="3">
    <source>
        <dbReference type="SAM" id="Phobius"/>
    </source>
</evidence>
<dbReference type="Proteomes" id="UP000019854">
    <property type="component" value="Unassembled WGS sequence"/>
</dbReference>
<dbReference type="AlphaFoldDB" id="A0A829PJK9"/>
<dbReference type="Pfam" id="PF01734">
    <property type="entry name" value="Patatin"/>
    <property type="match status" value="1"/>
</dbReference>
<keyword evidence="3" id="KW-0472">Membrane</keyword>
<dbReference type="EMBL" id="JAOX01000001">
    <property type="protein sequence ID" value="ETZ88205.1"/>
    <property type="molecule type" value="Genomic_DNA"/>
</dbReference>
<evidence type="ECO:0000313" key="6">
    <source>
        <dbReference type="Proteomes" id="UP000019854"/>
    </source>
</evidence>
<dbReference type="PANTHER" id="PTHR24138">
    <property type="entry name" value="INTRACELLLAR PHOSPHOLIPASE A FAMILY"/>
    <property type="match status" value="1"/>
</dbReference>